<evidence type="ECO:0000256" key="8">
    <source>
        <dbReference type="SAM" id="Phobius"/>
    </source>
</evidence>
<dbReference type="Proteomes" id="UP000221168">
    <property type="component" value="Unassembled WGS sequence"/>
</dbReference>
<evidence type="ECO:0000256" key="1">
    <source>
        <dbReference type="ARBA" id="ARBA00004651"/>
    </source>
</evidence>
<feature type="region of interest" description="Disordered" evidence="7">
    <location>
        <begin position="1"/>
        <end position="42"/>
    </location>
</feature>
<dbReference type="GO" id="GO:0004713">
    <property type="term" value="F:protein tyrosine kinase activity"/>
    <property type="evidence" value="ECO:0007669"/>
    <property type="project" value="TreeGrafter"/>
</dbReference>
<keyword evidence="6" id="KW-0175">Coiled coil</keyword>
<accession>A0A2G1QLJ5</accession>
<feature type="region of interest" description="Disordered" evidence="7">
    <location>
        <begin position="76"/>
        <end position="122"/>
    </location>
</feature>
<dbReference type="PANTHER" id="PTHR32309:SF13">
    <property type="entry name" value="FERRIC ENTEROBACTIN TRANSPORT PROTEIN FEPE"/>
    <property type="match status" value="1"/>
</dbReference>
<keyword evidence="5 8" id="KW-0472">Membrane</keyword>
<feature type="compositionally biased region" description="Basic and acidic residues" evidence="7">
    <location>
        <begin position="76"/>
        <end position="85"/>
    </location>
</feature>
<feature type="region of interest" description="Disordered" evidence="7">
    <location>
        <begin position="584"/>
        <end position="670"/>
    </location>
</feature>
<feature type="transmembrane region" description="Helical" evidence="8">
    <location>
        <begin position="549"/>
        <end position="569"/>
    </location>
</feature>
<dbReference type="GO" id="GO:0005886">
    <property type="term" value="C:plasma membrane"/>
    <property type="evidence" value="ECO:0007669"/>
    <property type="project" value="UniProtKB-SubCell"/>
</dbReference>
<dbReference type="EMBL" id="PDVP01000009">
    <property type="protein sequence ID" value="PHP66331.1"/>
    <property type="molecule type" value="Genomic_DNA"/>
</dbReference>
<feature type="domain" description="Tyrosine-protein kinase G-rich" evidence="10">
    <location>
        <begin position="498"/>
        <end position="570"/>
    </location>
</feature>
<dbReference type="InterPro" id="IPR032807">
    <property type="entry name" value="GNVR"/>
</dbReference>
<keyword evidence="4 8" id="KW-1133">Transmembrane helix</keyword>
<evidence type="ECO:0000313" key="12">
    <source>
        <dbReference type="Proteomes" id="UP000221168"/>
    </source>
</evidence>
<dbReference type="InterPro" id="IPR050445">
    <property type="entry name" value="Bact_polysacc_biosynth/exp"/>
</dbReference>
<dbReference type="InterPro" id="IPR003856">
    <property type="entry name" value="LPS_length_determ_N"/>
</dbReference>
<sequence>MDVLAARYRKVRERREAKVAPPPPPEPVVQETHRDSRDDRRERLLAERRQRLEEDALLRDVALLREDIEYHRQALRDEAGDREAPPDPGKAAPGTKAPRQDRDRLRPPAGRGSRDAGQAPWQPLIDPSVLVDSVLRSKRLIAGTTLAGALIGVLVALATPRHYVSTAEVLVDPRDIKVAERDLTGGGLPSDATLAIIENQVRVMYSGDVLKKVVDKLDLGRDSEFNGGAGGFSIGGLIGTVRSLVSGQGGPSGQNRTEALAVENLARSLDIERGGKTFVISVSARTRDPEKSALVANTLVDTYVDAAGDIQSGTAGRAETEISSRLSELRKGVQKAEKAVEDYKATHDLVDAQGRLISDDQIVKINDQLSIARARTSELQARARSARAIDAGTATATTLPEDLNSAVLSELRSQYARLAQQAAALSVRLGPRHPERQAVDAQLQGLRGQIAAELRRIVSSLQVDLKRAVEQEQTLAARLAQAKARQADISDRLVDLRELEREAAAQRAVYENYLLRARDAAEQKGLNTANISVISTATPPLLASGPSRAMIALLLTGLGFVAGIGLAALRGALASLRGHPLETDLPEAPLPGGDDEPVNPGPGPGLRRPAPVYRPLERPGRYAGEGGLARAEASAVRRPEPARNDTPAAPLPQPGHAVPTATAPWPAPQGQPYPFPPAIAMPWNAVQPGWSMVPMGPAPVYPGHFWHGSPWPGSAPSAPMPPDHPARQPEDERLEQDIGQLRSALRDLRRRVDTASAGRRHRRAS</sequence>
<dbReference type="AlphaFoldDB" id="A0A2G1QLJ5"/>
<keyword evidence="2" id="KW-1003">Cell membrane</keyword>
<comment type="caution">
    <text evidence="11">The sequence shown here is derived from an EMBL/GenBank/DDBJ whole genome shotgun (WGS) entry which is preliminary data.</text>
</comment>
<keyword evidence="3 8" id="KW-0812">Transmembrane</keyword>
<evidence type="ECO:0000259" key="9">
    <source>
        <dbReference type="Pfam" id="PF02706"/>
    </source>
</evidence>
<dbReference type="Pfam" id="PF02706">
    <property type="entry name" value="Wzz"/>
    <property type="match status" value="1"/>
</dbReference>
<dbReference type="OrthoDB" id="230260at2"/>
<protein>
    <submittedName>
        <fullName evidence="11">Succinoglycan biosynthesis protein exop</fullName>
    </submittedName>
</protein>
<evidence type="ECO:0000313" key="11">
    <source>
        <dbReference type="EMBL" id="PHP66331.1"/>
    </source>
</evidence>
<dbReference type="PANTHER" id="PTHR32309">
    <property type="entry name" value="TYROSINE-PROTEIN KINASE"/>
    <property type="match status" value="1"/>
</dbReference>
<dbReference type="Pfam" id="PF13807">
    <property type="entry name" value="GNVR"/>
    <property type="match status" value="1"/>
</dbReference>
<feature type="region of interest" description="Disordered" evidence="7">
    <location>
        <begin position="711"/>
        <end position="765"/>
    </location>
</feature>
<feature type="compositionally biased region" description="Basic and acidic residues" evidence="7">
    <location>
        <begin position="744"/>
        <end position="753"/>
    </location>
</feature>
<evidence type="ECO:0000256" key="4">
    <source>
        <dbReference type="ARBA" id="ARBA00022989"/>
    </source>
</evidence>
<feature type="domain" description="Polysaccharide chain length determinant N-terminal" evidence="9">
    <location>
        <begin position="129"/>
        <end position="217"/>
    </location>
</feature>
<reference evidence="11 12" key="1">
    <citation type="submission" date="2017-10" db="EMBL/GenBank/DDBJ databases">
        <title>Sedimentibacterium mangrovi gen. nov., sp. nov., a novel member of family Phyllobacteriacea isolated from mangrove sediment.</title>
        <authorList>
            <person name="Liao H."/>
            <person name="Tian Y."/>
        </authorList>
    </citation>
    <scope>NUCLEOTIDE SEQUENCE [LARGE SCALE GENOMIC DNA]</scope>
    <source>
        <strain evidence="11 12">X9-2-2</strain>
    </source>
</reference>
<evidence type="ECO:0000256" key="7">
    <source>
        <dbReference type="SAM" id="MobiDB-lite"/>
    </source>
</evidence>
<keyword evidence="12" id="KW-1185">Reference proteome</keyword>
<evidence type="ECO:0000256" key="6">
    <source>
        <dbReference type="SAM" id="Coils"/>
    </source>
</evidence>
<evidence type="ECO:0000256" key="2">
    <source>
        <dbReference type="ARBA" id="ARBA00022475"/>
    </source>
</evidence>
<evidence type="ECO:0000259" key="10">
    <source>
        <dbReference type="Pfam" id="PF13807"/>
    </source>
</evidence>
<name>A0A2G1QLJ5_9HYPH</name>
<proteinExistence type="predicted"/>
<feature type="coiled-coil region" evidence="6">
    <location>
        <begin position="408"/>
        <end position="516"/>
    </location>
</feature>
<feature type="compositionally biased region" description="Basic and acidic residues" evidence="7">
    <location>
        <begin position="31"/>
        <end position="42"/>
    </location>
</feature>
<evidence type="ECO:0000256" key="3">
    <source>
        <dbReference type="ARBA" id="ARBA00022692"/>
    </source>
</evidence>
<organism evidence="11 12">
    <name type="scientific">Zhengella mangrovi</name>
    <dbReference type="NCBI Taxonomy" id="1982044"/>
    <lineage>
        <taxon>Bacteria</taxon>
        <taxon>Pseudomonadati</taxon>
        <taxon>Pseudomonadota</taxon>
        <taxon>Alphaproteobacteria</taxon>
        <taxon>Hyphomicrobiales</taxon>
        <taxon>Notoacmeibacteraceae</taxon>
        <taxon>Zhengella</taxon>
    </lineage>
</organism>
<evidence type="ECO:0000256" key="5">
    <source>
        <dbReference type="ARBA" id="ARBA00023136"/>
    </source>
</evidence>
<gene>
    <name evidence="11" type="ORF">CSC94_15250</name>
</gene>
<comment type="subcellular location">
    <subcellularLocation>
        <location evidence="1">Cell membrane</location>
        <topology evidence="1">Multi-pass membrane protein</topology>
    </subcellularLocation>
</comment>